<dbReference type="Proteomes" id="UP000382577">
    <property type="component" value="Unassembled WGS sequence"/>
</dbReference>
<organism evidence="1 2">
    <name type="scientific">Pandoraea fibrosis</name>
    <dbReference type="NCBI Taxonomy" id="1891094"/>
    <lineage>
        <taxon>Bacteria</taxon>
        <taxon>Pseudomonadati</taxon>
        <taxon>Pseudomonadota</taxon>
        <taxon>Betaproteobacteria</taxon>
        <taxon>Burkholderiales</taxon>
        <taxon>Burkholderiaceae</taxon>
        <taxon>Pandoraea</taxon>
    </lineage>
</organism>
<protein>
    <submittedName>
        <fullName evidence="1">Uncharacterized protein</fullName>
    </submittedName>
</protein>
<gene>
    <name evidence="1" type="ORF">PFI31113_02286</name>
</gene>
<name>A0A5E4V172_9BURK</name>
<evidence type="ECO:0000313" key="2">
    <source>
        <dbReference type="Proteomes" id="UP000382577"/>
    </source>
</evidence>
<sequence>MLVSEMEKNPEQTIRRATAQICAHKGKASKRLGARMAHGVAMSCHYSRGDGGVRRGVRDAGCVGSNATDYKTFGAGLERMALDKRQGMMNTTGIKKPPDTSGGFLLCLRAK</sequence>
<dbReference type="EMBL" id="CABPRW010000004">
    <property type="protein sequence ID" value="VVE04875.1"/>
    <property type="molecule type" value="Genomic_DNA"/>
</dbReference>
<dbReference type="AlphaFoldDB" id="A0A5E4V172"/>
<accession>A0A5E4V172</accession>
<proteinExistence type="predicted"/>
<evidence type="ECO:0000313" key="1">
    <source>
        <dbReference type="EMBL" id="VVE04875.1"/>
    </source>
</evidence>
<reference evidence="1 2" key="1">
    <citation type="submission" date="2019-08" db="EMBL/GenBank/DDBJ databases">
        <authorList>
            <person name="Peeters C."/>
        </authorList>
    </citation>
    <scope>NUCLEOTIDE SEQUENCE [LARGE SCALE GENOMIC DNA]</scope>
    <source>
        <strain evidence="1 2">LMG 31113</strain>
    </source>
</reference>